<proteinExistence type="predicted"/>
<protein>
    <recommendedName>
        <fullName evidence="2">CNP1-like uncharacterized domain-containing protein</fullName>
    </recommendedName>
</protein>
<feature type="domain" description="CNP1-like uncharacterised" evidence="2">
    <location>
        <begin position="32"/>
        <end position="163"/>
    </location>
</feature>
<keyword evidence="1" id="KW-0732">Signal</keyword>
<evidence type="ECO:0000313" key="3">
    <source>
        <dbReference type="EMBL" id="PTD94982.1"/>
    </source>
</evidence>
<feature type="chain" id="PRO_5015650509" description="CNP1-like uncharacterized domain-containing protein" evidence="1">
    <location>
        <begin position="23"/>
        <end position="175"/>
    </location>
</feature>
<dbReference type="OrthoDB" id="7066954at2"/>
<dbReference type="AlphaFoldDB" id="A0A2T4IB45"/>
<dbReference type="RefSeq" id="WP_107494884.1">
    <property type="nucleotide sequence ID" value="NZ_PZKC01000024.1"/>
</dbReference>
<accession>A0A2T4IB45</accession>
<organism evidence="3 4">
    <name type="scientific">Pseudothauera lacus</name>
    <dbReference type="NCBI Taxonomy" id="2136175"/>
    <lineage>
        <taxon>Bacteria</taxon>
        <taxon>Pseudomonadati</taxon>
        <taxon>Pseudomonadota</taxon>
        <taxon>Betaproteobacteria</taxon>
        <taxon>Rhodocyclales</taxon>
        <taxon>Zoogloeaceae</taxon>
        <taxon>Pseudothauera</taxon>
    </lineage>
</organism>
<dbReference type="Pfam" id="PF08750">
    <property type="entry name" value="CNP1"/>
    <property type="match status" value="1"/>
</dbReference>
<feature type="signal peptide" evidence="1">
    <location>
        <begin position="1"/>
        <end position="22"/>
    </location>
</feature>
<reference evidence="3 4" key="2">
    <citation type="submission" date="2018-04" db="EMBL/GenBank/DDBJ databases">
        <title>Thauera lacus sp. nov., isolated from an saline lake in Inner Mongolia, China.</title>
        <authorList>
            <person name="Liang Q.-Y."/>
        </authorList>
    </citation>
    <scope>NUCLEOTIDE SEQUENCE [LARGE SCALE GENOMIC DNA]</scope>
    <source>
        <strain evidence="3 4">D20</strain>
    </source>
</reference>
<evidence type="ECO:0000313" key="4">
    <source>
        <dbReference type="Proteomes" id="UP000241193"/>
    </source>
</evidence>
<dbReference type="Proteomes" id="UP000241193">
    <property type="component" value="Unassembled WGS sequence"/>
</dbReference>
<evidence type="ECO:0000259" key="2">
    <source>
        <dbReference type="Pfam" id="PF08750"/>
    </source>
</evidence>
<gene>
    <name evidence="3" type="ORF">C8261_16785</name>
</gene>
<keyword evidence="4" id="KW-1185">Reference proteome</keyword>
<comment type="caution">
    <text evidence="3">The sequence shown here is derived from an EMBL/GenBank/DDBJ whole genome shotgun (WGS) entry which is preliminary data.</text>
</comment>
<sequence>MPIAKLRKCLLALAFISAPAGAQLFTDEEALANWREGDFEMPAAPQDAALGAFFVSSASPNRFFIDRDSFTVDPDGVVRYVLVVRTPGGAENVTFEGIRCATHERRIYASGRSDGTWSPARNSRWEPIVNNSYNRVAAALAREYFCDGPAPPRNRAEVLRRLRGGAGSGIDALLR</sequence>
<evidence type="ECO:0000256" key="1">
    <source>
        <dbReference type="SAM" id="SignalP"/>
    </source>
</evidence>
<dbReference type="EMBL" id="PZKC01000024">
    <property type="protein sequence ID" value="PTD94982.1"/>
    <property type="molecule type" value="Genomic_DNA"/>
</dbReference>
<dbReference type="InterPro" id="IPR014861">
    <property type="entry name" value="CNP1-like_dom"/>
</dbReference>
<reference evidence="3 4" key="1">
    <citation type="submission" date="2018-03" db="EMBL/GenBank/DDBJ databases">
        <authorList>
            <person name="Keele B.F."/>
        </authorList>
    </citation>
    <scope>NUCLEOTIDE SEQUENCE [LARGE SCALE GENOMIC DNA]</scope>
    <source>
        <strain evidence="3 4">D20</strain>
    </source>
</reference>
<name>A0A2T4IB45_9RHOO</name>